<dbReference type="PANTHER" id="PTHR34219:SF3">
    <property type="entry name" value="BLL7967 PROTEIN"/>
    <property type="match status" value="1"/>
</dbReference>
<dbReference type="InterPro" id="IPR005625">
    <property type="entry name" value="PepSY-ass_TM"/>
</dbReference>
<feature type="transmembrane region" description="Helical" evidence="1">
    <location>
        <begin position="208"/>
        <end position="228"/>
    </location>
</feature>
<name>A0A9D9J2I4_9BACT</name>
<reference evidence="2" key="1">
    <citation type="submission" date="2020-10" db="EMBL/GenBank/DDBJ databases">
        <authorList>
            <person name="Gilroy R."/>
        </authorList>
    </citation>
    <scope>NUCLEOTIDE SEQUENCE</scope>
    <source>
        <strain evidence="2">B3-2255</strain>
    </source>
</reference>
<protein>
    <submittedName>
        <fullName evidence="2">PepSY domain-containing protein</fullName>
    </submittedName>
</protein>
<keyword evidence="1" id="KW-0472">Membrane</keyword>
<keyword evidence="1" id="KW-1133">Transmembrane helix</keyword>
<evidence type="ECO:0000313" key="3">
    <source>
        <dbReference type="Proteomes" id="UP000823772"/>
    </source>
</evidence>
<accession>A0A9D9J2I4</accession>
<evidence type="ECO:0000256" key="1">
    <source>
        <dbReference type="SAM" id="Phobius"/>
    </source>
</evidence>
<gene>
    <name evidence="2" type="ORF">IAC87_07945</name>
</gene>
<dbReference type="Pfam" id="PF03929">
    <property type="entry name" value="PepSY_TM"/>
    <property type="match status" value="2"/>
</dbReference>
<feature type="transmembrane region" description="Helical" evidence="1">
    <location>
        <begin position="12"/>
        <end position="32"/>
    </location>
</feature>
<dbReference type="Proteomes" id="UP000823772">
    <property type="component" value="Unassembled WGS sequence"/>
</dbReference>
<feature type="transmembrane region" description="Helical" evidence="1">
    <location>
        <begin position="265"/>
        <end position="285"/>
    </location>
</feature>
<sequence>MRRFFRKIHLWISVPVGLIISITCLTGAILVFEKEILALAHPHLYRCEVPEGQTMMTGEEIAKTLNALGTDISVAHGKQAEAAGPAEVAKVRLPDRKNGCAMVTFKGGGKNTLSVNPYTGEINGWVERSGFFTAVRQLHRWLMDIPAAKGEKTVGKTIVGISTLLMVVILISGLAIWLPKGSRMLRARLGLSCTKGWKRFLYDSHVSLGFYSLILLLVMALTGLTWSFGWYREAFYAVAGAEPGQLKDLIFSLHTGTWGGIWSKILYFIAALIGGTLPLTGYWLWLRRLKK</sequence>
<reference evidence="2" key="2">
    <citation type="journal article" date="2021" name="PeerJ">
        <title>Extensive microbial diversity within the chicken gut microbiome revealed by metagenomics and culture.</title>
        <authorList>
            <person name="Gilroy R."/>
            <person name="Ravi A."/>
            <person name="Getino M."/>
            <person name="Pursley I."/>
            <person name="Horton D.L."/>
            <person name="Alikhan N.F."/>
            <person name="Baker D."/>
            <person name="Gharbi K."/>
            <person name="Hall N."/>
            <person name="Watson M."/>
            <person name="Adriaenssens E.M."/>
            <person name="Foster-Nyarko E."/>
            <person name="Jarju S."/>
            <person name="Secka A."/>
            <person name="Antonio M."/>
            <person name="Oren A."/>
            <person name="Chaudhuri R.R."/>
            <person name="La Ragione R."/>
            <person name="Hildebrand F."/>
            <person name="Pallen M.J."/>
        </authorList>
    </citation>
    <scope>NUCLEOTIDE SEQUENCE</scope>
    <source>
        <strain evidence="2">B3-2255</strain>
    </source>
</reference>
<organism evidence="2 3">
    <name type="scientific">Candidatus Merdivivens faecigallinarum</name>
    <dbReference type="NCBI Taxonomy" id="2840871"/>
    <lineage>
        <taxon>Bacteria</taxon>
        <taxon>Pseudomonadati</taxon>
        <taxon>Bacteroidota</taxon>
        <taxon>Bacteroidia</taxon>
        <taxon>Bacteroidales</taxon>
        <taxon>Muribaculaceae</taxon>
        <taxon>Muribaculaceae incertae sedis</taxon>
        <taxon>Candidatus Merdivivens</taxon>
    </lineage>
</organism>
<dbReference type="EMBL" id="JADILY010000168">
    <property type="protein sequence ID" value="MBO8482456.1"/>
    <property type="molecule type" value="Genomic_DNA"/>
</dbReference>
<feature type="transmembrane region" description="Helical" evidence="1">
    <location>
        <begin position="158"/>
        <end position="178"/>
    </location>
</feature>
<proteinExistence type="predicted"/>
<dbReference type="PANTHER" id="PTHR34219">
    <property type="entry name" value="IRON-REGULATED INNER MEMBRANE PROTEIN-RELATED"/>
    <property type="match status" value="1"/>
</dbReference>
<dbReference type="AlphaFoldDB" id="A0A9D9J2I4"/>
<comment type="caution">
    <text evidence="2">The sequence shown here is derived from an EMBL/GenBank/DDBJ whole genome shotgun (WGS) entry which is preliminary data.</text>
</comment>
<keyword evidence="1" id="KW-0812">Transmembrane</keyword>
<evidence type="ECO:0000313" key="2">
    <source>
        <dbReference type="EMBL" id="MBO8482456.1"/>
    </source>
</evidence>